<name>A0A058ZDI1_FONAL</name>
<feature type="compositionally biased region" description="Low complexity" evidence="5">
    <location>
        <begin position="1621"/>
        <end position="1638"/>
    </location>
</feature>
<feature type="region of interest" description="Disordered" evidence="5">
    <location>
        <begin position="1699"/>
        <end position="1904"/>
    </location>
</feature>
<comment type="similarity">
    <text evidence="4">Belongs to the PP2C family.</text>
</comment>
<dbReference type="EMBL" id="KB932201">
    <property type="protein sequence ID" value="KCV72455.1"/>
    <property type="molecule type" value="Genomic_DNA"/>
</dbReference>
<feature type="compositionally biased region" description="Low complexity" evidence="5">
    <location>
        <begin position="65"/>
        <end position="85"/>
    </location>
</feature>
<dbReference type="PROSITE" id="PS01032">
    <property type="entry name" value="PPM_1"/>
    <property type="match status" value="1"/>
</dbReference>
<feature type="region of interest" description="Disordered" evidence="5">
    <location>
        <begin position="65"/>
        <end position="95"/>
    </location>
</feature>
<feature type="region of interest" description="Disordered" evidence="5">
    <location>
        <begin position="1233"/>
        <end position="1340"/>
    </location>
</feature>
<feature type="region of interest" description="Disordered" evidence="5">
    <location>
        <begin position="1076"/>
        <end position="1143"/>
    </location>
</feature>
<feature type="compositionally biased region" description="Low complexity" evidence="5">
    <location>
        <begin position="1279"/>
        <end position="1297"/>
    </location>
</feature>
<evidence type="ECO:0000256" key="1">
    <source>
        <dbReference type="ARBA" id="ARBA00022723"/>
    </source>
</evidence>
<dbReference type="SUPFAM" id="SSF52047">
    <property type="entry name" value="RNI-like"/>
    <property type="match status" value="1"/>
</dbReference>
<evidence type="ECO:0000256" key="4">
    <source>
        <dbReference type="RuleBase" id="RU003465"/>
    </source>
</evidence>
<feature type="region of interest" description="Disordered" evidence="5">
    <location>
        <begin position="1170"/>
        <end position="1218"/>
    </location>
</feature>
<feature type="compositionally biased region" description="Basic residues" evidence="5">
    <location>
        <begin position="1121"/>
        <end position="1131"/>
    </location>
</feature>
<dbReference type="InterPro" id="IPR032675">
    <property type="entry name" value="LRR_dom_sf"/>
</dbReference>
<dbReference type="SMART" id="SM00332">
    <property type="entry name" value="PP2Cc"/>
    <property type="match status" value="1"/>
</dbReference>
<feature type="compositionally biased region" description="Low complexity" evidence="5">
    <location>
        <begin position="1205"/>
        <end position="1218"/>
    </location>
</feature>
<dbReference type="Gene3D" id="3.80.10.10">
    <property type="entry name" value="Ribonuclease Inhibitor"/>
    <property type="match status" value="1"/>
</dbReference>
<keyword evidence="3 4" id="KW-0904">Protein phosphatase</keyword>
<evidence type="ECO:0000313" key="7">
    <source>
        <dbReference type="EMBL" id="KCV72455.1"/>
    </source>
</evidence>
<organism evidence="7">
    <name type="scientific">Fonticula alba</name>
    <name type="common">Slime mold</name>
    <dbReference type="NCBI Taxonomy" id="691883"/>
    <lineage>
        <taxon>Eukaryota</taxon>
        <taxon>Rotosphaerida</taxon>
        <taxon>Fonticulaceae</taxon>
        <taxon>Fonticula</taxon>
    </lineage>
</organism>
<feature type="compositionally biased region" description="Polar residues" evidence="5">
    <location>
        <begin position="375"/>
        <end position="395"/>
    </location>
</feature>
<dbReference type="InterPro" id="IPR001932">
    <property type="entry name" value="PPM-type_phosphatase-like_dom"/>
</dbReference>
<feature type="compositionally biased region" description="Acidic residues" evidence="5">
    <location>
        <begin position="1245"/>
        <end position="1263"/>
    </location>
</feature>
<keyword evidence="1" id="KW-0479">Metal-binding</keyword>
<dbReference type="OrthoDB" id="10264738at2759"/>
<dbReference type="Gene3D" id="3.60.40.10">
    <property type="entry name" value="PPM-type phosphatase domain"/>
    <property type="match status" value="2"/>
</dbReference>
<dbReference type="eggNOG" id="KOG0698">
    <property type="taxonomic scope" value="Eukaryota"/>
</dbReference>
<dbReference type="InterPro" id="IPR000222">
    <property type="entry name" value="PP2C_BS"/>
</dbReference>
<feature type="compositionally biased region" description="Low complexity" evidence="5">
    <location>
        <begin position="1233"/>
        <end position="1244"/>
    </location>
</feature>
<feature type="compositionally biased region" description="Low complexity" evidence="5">
    <location>
        <begin position="1723"/>
        <end position="1771"/>
    </location>
</feature>
<dbReference type="GeneID" id="20524772"/>
<feature type="compositionally biased region" description="Gly residues" evidence="5">
    <location>
        <begin position="1848"/>
        <end position="1858"/>
    </location>
</feature>
<feature type="region of interest" description="Disordered" evidence="5">
    <location>
        <begin position="369"/>
        <end position="436"/>
    </location>
</feature>
<feature type="region of interest" description="Disordered" evidence="5">
    <location>
        <begin position="879"/>
        <end position="898"/>
    </location>
</feature>
<evidence type="ECO:0000259" key="6">
    <source>
        <dbReference type="PROSITE" id="PS51746"/>
    </source>
</evidence>
<accession>A0A058ZDI1</accession>
<proteinExistence type="inferred from homology"/>
<feature type="compositionally biased region" description="Low complexity" evidence="5">
    <location>
        <begin position="1316"/>
        <end position="1335"/>
    </location>
</feature>
<dbReference type="GO" id="GO:0046872">
    <property type="term" value="F:metal ion binding"/>
    <property type="evidence" value="ECO:0007669"/>
    <property type="project" value="UniProtKB-KW"/>
</dbReference>
<feature type="compositionally biased region" description="Low complexity" evidence="5">
    <location>
        <begin position="1170"/>
        <end position="1189"/>
    </location>
</feature>
<protein>
    <recommendedName>
        <fullName evidence="6">PPM-type phosphatase domain-containing protein</fullName>
    </recommendedName>
</protein>
<evidence type="ECO:0000256" key="2">
    <source>
        <dbReference type="ARBA" id="ARBA00022801"/>
    </source>
</evidence>
<feature type="compositionally biased region" description="Polar residues" evidence="5">
    <location>
        <begin position="1520"/>
        <end position="1530"/>
    </location>
</feature>
<feature type="domain" description="PPM-type phosphatase" evidence="6">
    <location>
        <begin position="482"/>
        <end position="1059"/>
    </location>
</feature>
<dbReference type="PANTHER" id="PTHR47992">
    <property type="entry name" value="PROTEIN PHOSPHATASE"/>
    <property type="match status" value="1"/>
</dbReference>
<dbReference type="STRING" id="691883.A0A058ZDI1"/>
<dbReference type="Proteomes" id="UP000030693">
    <property type="component" value="Unassembled WGS sequence"/>
</dbReference>
<dbReference type="Pfam" id="PF00481">
    <property type="entry name" value="PP2C"/>
    <property type="match status" value="2"/>
</dbReference>
<feature type="compositionally biased region" description="Basic and acidic residues" evidence="5">
    <location>
        <begin position="1542"/>
        <end position="1552"/>
    </location>
</feature>
<feature type="compositionally biased region" description="Low complexity" evidence="5">
    <location>
        <begin position="1599"/>
        <end position="1609"/>
    </location>
</feature>
<evidence type="ECO:0000313" key="8">
    <source>
        <dbReference type="Proteomes" id="UP000030693"/>
    </source>
</evidence>
<dbReference type="RefSeq" id="XP_009492156.1">
    <property type="nucleotide sequence ID" value="XM_009493881.1"/>
</dbReference>
<feature type="compositionally biased region" description="Low complexity" evidence="5">
    <location>
        <begin position="1859"/>
        <end position="1878"/>
    </location>
</feature>
<keyword evidence="8" id="KW-1185">Reference proteome</keyword>
<feature type="compositionally biased region" description="Low complexity" evidence="5">
    <location>
        <begin position="399"/>
        <end position="414"/>
    </location>
</feature>
<reference evidence="7" key="1">
    <citation type="submission" date="2013-04" db="EMBL/GenBank/DDBJ databases">
        <title>The Genome Sequence of Fonticula alba ATCC 38817.</title>
        <authorList>
            <consortium name="The Broad Institute Genomics Platform"/>
            <person name="Russ C."/>
            <person name="Cuomo C."/>
            <person name="Burger G."/>
            <person name="Gray M.W."/>
            <person name="Holland P.W.H."/>
            <person name="King N."/>
            <person name="Lang F.B.F."/>
            <person name="Roger A.J."/>
            <person name="Ruiz-Trillo I."/>
            <person name="Brown M."/>
            <person name="Walker B."/>
            <person name="Young S."/>
            <person name="Zeng Q."/>
            <person name="Gargeya S."/>
            <person name="Fitzgerald M."/>
            <person name="Haas B."/>
            <person name="Abouelleil A."/>
            <person name="Allen A.W."/>
            <person name="Alvarado L."/>
            <person name="Arachchi H.M."/>
            <person name="Berlin A.M."/>
            <person name="Chapman S.B."/>
            <person name="Gainer-Dewar J."/>
            <person name="Goldberg J."/>
            <person name="Griggs A."/>
            <person name="Gujja S."/>
            <person name="Hansen M."/>
            <person name="Howarth C."/>
            <person name="Imamovic A."/>
            <person name="Ireland A."/>
            <person name="Larimer J."/>
            <person name="McCowan C."/>
            <person name="Murphy C."/>
            <person name="Pearson M."/>
            <person name="Poon T.W."/>
            <person name="Priest M."/>
            <person name="Roberts A."/>
            <person name="Saif S."/>
            <person name="Shea T."/>
            <person name="Sisk P."/>
            <person name="Sykes S."/>
            <person name="Wortman J."/>
            <person name="Nusbaum C."/>
            <person name="Birren B."/>
        </authorList>
    </citation>
    <scope>NUCLEOTIDE SEQUENCE [LARGE SCALE GENOMIC DNA]</scope>
    <source>
        <strain evidence="7">ATCC 38817</strain>
    </source>
</reference>
<dbReference type="GO" id="GO:0004722">
    <property type="term" value="F:protein serine/threonine phosphatase activity"/>
    <property type="evidence" value="ECO:0007669"/>
    <property type="project" value="InterPro"/>
</dbReference>
<keyword evidence="2 4" id="KW-0378">Hydrolase</keyword>
<sequence>MKFPLRSRTKIKDPLLEAFRDALRSNHRSYIESFGLSASSSSSKFSPLFSSSMLSRSHGSIGLMLGGSSSSSNSSSSSASSSTSSMAGPGAAYSQSDLSATGISGRELRALARTMKLIERSLEKDVTRPGSVAAEPITFGTLSSINQQQQSTVAEGLSLRVDGVPLCEHSLSIFTSSLRSVANLKHLSLTECHLSSGDVRILMDTLLLDKPSVTSLSFSRNPIGDLGIESIARYVRVSEGSVHNLELEGISGLSAHGVGSLVALLEFVKVPFSVNLSMCPDLFESAHIDRLIAAANNNVWVTRLRLEGCGLSAAQSDRLDVVLARNVEIVCTLDVLISSATGNIRGFRSRLNRARQAAISSIPKPAFPVEMSRRGSLTGSQADLPSSQARSQTSPERIPVAGAGPPPLGVVAAPSNAPPKKGLPVPPAGLTTTAASQSPNRLPMYKLHAARLATLSSAAIGSTSSIASLPSIAHPHPSRRFDVGFASSKGPRREMQDVLVVRGGFGGKPNQDFFGIFDGHGGRSVATFAADRLVNLVASQLHSFSSNTQPMSERFPPDVILRRAIHQCQSELESWATITGTTATLVLITEGRMDIAVVGDSKALVVQGRCLKCAYRLNKSIYARPGFLAESLSASLGLGQGASLYGSATSLAISPSPTGGAGADASSAGSATSDSLADVRRMMPPALDHLSLFLASSTCPCLTLGSCSGCANCRSPVHDLSRLPTSLEIPGSPSALNNMAGTGNFSSAEGSPALGGSPVTIPCRSLLNDHDLAGSFDGTVLTEASSPLGNGPGDPTVLHLPAQLVSQSVVAESLAGLPPPPRVPVPEHVAGETDNWKPRLLAVDTALPGPLNTGVLPSVFSPSALRAPPPILPPGISSALMNPNPAPAMEPGSHSRARPHSLHERLALLELPFLSNCDLIFQTRDHTPEVPGEAERIASLGGNVVNGRVNGQLLVSRAIGDSRLTPYVSSQPDIYSLALTGVEDFVVLASDGVWSVLSPREVIDIVRRHIRAPVAAADQTPGPGGVPLTRCAQAAADAILAEAYVRESADNAAVIVISRLHNALGGHQWTRPMRGSFRASVGDSSTVTRAASDLDRRAGDSTAGMPELVSSASMDGDIVRTRRRSQVHAHRVPPPPAIATLSNGIAPATTSNLLALSAAGLSQSQDSVFARRPGSASASASGRNSSHSSLTDDEAAPTPSPRSPPSAAAASSSASSSSCCSSTVDLLSTDLDSSLSDSSSLWTDFDSDDDSFSDYDDDDDDSDAGERIPPMARAVPRPSNSLLTSSSSCDSLTASSDFTSDYESDSGSDSEGGGPAPAARLASSTPASTRSSGSRRISRRRSRMFRAELSDLVLDIQEPDNSFRVAYEGGAEPSPALAIACCCCCCPTKTQVCACSPSAFTSRRVFTREVPSLGHAPEEAAILTPSSHDDGLVEALPEGQPPAGDQKVHQWLDSQYEQMAESVSSKSSGQVRIKPSSFLAAAFAVARLKPTKAACTPMELTPKARAALMTEAQTSYDAVSRLPTSPSVSNLLAHMPPAAGEADSRPDAREAPARGPAPAEGGATQGRKSASAPYAPVPLPPSPSAMSTPSLPASPPASAPGSPALGSPATLPPLQPVVRRSSSSVSAGGMAAGGCSASTRKPPSALPIASGRSRSLGAGPGAPASTTLEEIGGEIVSLVEALSMQPALIEALAASLATESRRVPPAKAGRSPAGGSCPAAGLPSSYSSCSSSSSSSSARRAGRSPSSSRSPSSCSSSSSSSLSCSSSSAPPGAECTAPQQQPVESRPCTPSIGSPGLLAAPAVSTPPPTRHSRRASFVELITSLAPQSLMGSHSPGAGGPAGSSPTPAGGGATPGRGGTPRQRSRSVNNAVAPAGAVPLPSDALESGHLPLHRSPLHNSGSTAI</sequence>
<dbReference type="InterPro" id="IPR015655">
    <property type="entry name" value="PP2C"/>
</dbReference>
<feature type="region of interest" description="Disordered" evidence="5">
    <location>
        <begin position="1520"/>
        <end position="1666"/>
    </location>
</feature>
<dbReference type="CDD" id="cd00143">
    <property type="entry name" value="PP2Cc"/>
    <property type="match status" value="2"/>
</dbReference>
<evidence type="ECO:0000256" key="3">
    <source>
        <dbReference type="ARBA" id="ARBA00022912"/>
    </source>
</evidence>
<evidence type="ECO:0000256" key="5">
    <source>
        <dbReference type="SAM" id="MobiDB-lite"/>
    </source>
</evidence>
<dbReference type="PROSITE" id="PS51746">
    <property type="entry name" value="PPM_2"/>
    <property type="match status" value="1"/>
</dbReference>
<dbReference type="InterPro" id="IPR036457">
    <property type="entry name" value="PPM-type-like_dom_sf"/>
</dbReference>
<feature type="compositionally biased region" description="Low complexity" evidence="5">
    <location>
        <begin position="1553"/>
        <end position="1562"/>
    </location>
</feature>
<gene>
    <name evidence="7" type="ORF">H696_00047</name>
</gene>
<dbReference type="SUPFAM" id="SSF81606">
    <property type="entry name" value="PP2C-like"/>
    <property type="match status" value="2"/>
</dbReference>